<protein>
    <submittedName>
        <fullName evidence="2">Uncharacterized protein</fullName>
    </submittedName>
</protein>
<name>A0A1H3XEW3_9ACTO</name>
<organism evidence="2 3">
    <name type="scientific">Bowdeniella nasicola</name>
    <dbReference type="NCBI Taxonomy" id="208480"/>
    <lineage>
        <taxon>Bacteria</taxon>
        <taxon>Bacillati</taxon>
        <taxon>Actinomycetota</taxon>
        <taxon>Actinomycetes</taxon>
        <taxon>Actinomycetales</taxon>
        <taxon>Actinomycetaceae</taxon>
        <taxon>Bowdeniella</taxon>
    </lineage>
</organism>
<keyword evidence="3" id="KW-1185">Reference proteome</keyword>
<proteinExistence type="predicted"/>
<evidence type="ECO:0000313" key="2">
    <source>
        <dbReference type="EMBL" id="SDZ97088.1"/>
    </source>
</evidence>
<dbReference type="AlphaFoldDB" id="A0A1H3XEW3"/>
<gene>
    <name evidence="2" type="ORF">SAMN02910418_00679</name>
</gene>
<evidence type="ECO:0000313" key="3">
    <source>
        <dbReference type="Proteomes" id="UP000199288"/>
    </source>
</evidence>
<sequence>MVRTLNSLADNSAATRFRIALSRLHTTMIANFTVELMDGEPDAAASARSIEDLTRALREGMRQMRSSFSDNRSLIAASAESVAETTYALDVPNQVLQLFTASITGMQLPEDLAAHVQAVITASARATENLARVNSLIATCREIAHRGPGPLGLRTYQRRGARRRSRLSESAISSEIAIHTSAKPASRSGGKGSWNTATPIPI</sequence>
<feature type="compositionally biased region" description="Polar residues" evidence="1">
    <location>
        <begin position="193"/>
        <end position="202"/>
    </location>
</feature>
<feature type="region of interest" description="Disordered" evidence="1">
    <location>
        <begin position="180"/>
        <end position="202"/>
    </location>
</feature>
<dbReference type="Proteomes" id="UP000199288">
    <property type="component" value="Unassembled WGS sequence"/>
</dbReference>
<dbReference type="EMBL" id="FNQV01000003">
    <property type="protein sequence ID" value="SDZ97088.1"/>
    <property type="molecule type" value="Genomic_DNA"/>
</dbReference>
<accession>A0A1H3XEW3</accession>
<evidence type="ECO:0000256" key="1">
    <source>
        <dbReference type="SAM" id="MobiDB-lite"/>
    </source>
</evidence>
<reference evidence="3" key="1">
    <citation type="submission" date="2016-10" db="EMBL/GenBank/DDBJ databases">
        <authorList>
            <person name="Varghese N."/>
            <person name="Submissions S."/>
        </authorList>
    </citation>
    <scope>NUCLEOTIDE SEQUENCE [LARGE SCALE GENOMIC DNA]</scope>
    <source>
        <strain evidence="3">KPR-1</strain>
    </source>
</reference>